<evidence type="ECO:0000313" key="1">
    <source>
        <dbReference type="EMBL" id="MBX7482740.1"/>
    </source>
</evidence>
<keyword evidence="2" id="KW-1185">Reference proteome</keyword>
<proteinExistence type="predicted"/>
<reference evidence="1 2" key="1">
    <citation type="submission" date="2021-08" db="EMBL/GenBank/DDBJ databases">
        <title>Comparative Genomics Analysis of the Genus Qipengyuania Reveals Extensive Genetic Diversity and Metabolic Versatility, Including the Description of Fifteen Novel Species.</title>
        <authorList>
            <person name="Liu Y."/>
        </authorList>
    </citation>
    <scope>NUCLEOTIDE SEQUENCE [LARGE SCALE GENOMIC DNA]</scope>
    <source>
        <strain evidence="1 2">6D47A</strain>
    </source>
</reference>
<sequence>MSNDIRARLSGVGATGRISAGNGRGQTHAALTSLAGRVAEQVAHSLELLGGSGDGGSRGRNFIQPGDLYDVRRQSNELARELGADAAQSARLNRALDRFAEACATLIAAQPAAFSVERVRAVVEEQGANGAAENAESACAAIEHASRAVEEARW</sequence>
<dbReference type="RefSeq" id="WP_221558005.1">
    <property type="nucleotide sequence ID" value="NZ_JAIGNO010000005.1"/>
</dbReference>
<dbReference type="EMBL" id="JAIGNO010000005">
    <property type="protein sequence ID" value="MBX7482740.1"/>
    <property type="molecule type" value="Genomic_DNA"/>
</dbReference>
<evidence type="ECO:0000313" key="2">
    <source>
        <dbReference type="Proteomes" id="UP000755104"/>
    </source>
</evidence>
<organism evidence="1 2">
    <name type="scientific">Qipengyuania qiaonensis</name>
    <dbReference type="NCBI Taxonomy" id="2867240"/>
    <lineage>
        <taxon>Bacteria</taxon>
        <taxon>Pseudomonadati</taxon>
        <taxon>Pseudomonadota</taxon>
        <taxon>Alphaproteobacteria</taxon>
        <taxon>Sphingomonadales</taxon>
        <taxon>Erythrobacteraceae</taxon>
        <taxon>Qipengyuania</taxon>
    </lineage>
</organism>
<accession>A0ABS7J5X2</accession>
<protein>
    <submittedName>
        <fullName evidence="1">Uncharacterized protein</fullName>
    </submittedName>
</protein>
<name>A0ABS7J5X2_9SPHN</name>
<dbReference type="Proteomes" id="UP000755104">
    <property type="component" value="Unassembled WGS sequence"/>
</dbReference>
<comment type="caution">
    <text evidence="1">The sequence shown here is derived from an EMBL/GenBank/DDBJ whole genome shotgun (WGS) entry which is preliminary data.</text>
</comment>
<gene>
    <name evidence="1" type="ORF">K3174_09355</name>
</gene>